<reference evidence="1 2" key="1">
    <citation type="submission" date="2015-11" db="EMBL/GenBank/DDBJ databases">
        <title>Genome sequences of Lysobacter enzymogenes strain C3 and Lysobacter antibioticus ATCC 29479.</title>
        <authorList>
            <person name="Kobayashi D.Y."/>
        </authorList>
    </citation>
    <scope>NUCLEOTIDE SEQUENCE [LARGE SCALE GENOMIC DNA]</scope>
    <source>
        <strain evidence="1 2">C3</strain>
    </source>
</reference>
<evidence type="ECO:0000313" key="1">
    <source>
        <dbReference type="EMBL" id="ALN58303.1"/>
    </source>
</evidence>
<dbReference type="AlphaFoldDB" id="A0A0S2DJ67"/>
<gene>
    <name evidence="1" type="ORF">GLE_2955</name>
</gene>
<organism evidence="1 2">
    <name type="scientific">Lysobacter enzymogenes</name>
    <dbReference type="NCBI Taxonomy" id="69"/>
    <lineage>
        <taxon>Bacteria</taxon>
        <taxon>Pseudomonadati</taxon>
        <taxon>Pseudomonadota</taxon>
        <taxon>Gammaproteobacteria</taxon>
        <taxon>Lysobacterales</taxon>
        <taxon>Lysobacteraceae</taxon>
        <taxon>Lysobacter</taxon>
    </lineage>
</organism>
<protein>
    <submittedName>
        <fullName evidence="1">Uncharacterized protein</fullName>
    </submittedName>
</protein>
<name>A0A0S2DJ67_LYSEN</name>
<evidence type="ECO:0000313" key="2">
    <source>
        <dbReference type="Proteomes" id="UP000061569"/>
    </source>
</evidence>
<dbReference type="EMBL" id="CP013140">
    <property type="protein sequence ID" value="ALN58303.1"/>
    <property type="molecule type" value="Genomic_DNA"/>
</dbReference>
<sequence>MGRAPVKLGGHDNHHFGTRAFVARLRRRGPCEARAERRRPS</sequence>
<accession>A0A0S2DJ67</accession>
<proteinExistence type="predicted"/>
<dbReference type="KEGG" id="lez:GLE_2955"/>
<dbReference type="PATRIC" id="fig|69.6.peg.2917"/>
<dbReference type="Proteomes" id="UP000061569">
    <property type="component" value="Chromosome"/>
</dbReference>